<keyword evidence="2" id="KW-1185">Reference proteome</keyword>
<evidence type="ECO:0000313" key="1">
    <source>
        <dbReference type="EMBL" id="KAI3768185.1"/>
    </source>
</evidence>
<dbReference type="Proteomes" id="UP001055811">
    <property type="component" value="Linkage Group LG03"/>
</dbReference>
<organism evidence="1 2">
    <name type="scientific">Cichorium intybus</name>
    <name type="common">Chicory</name>
    <dbReference type="NCBI Taxonomy" id="13427"/>
    <lineage>
        <taxon>Eukaryota</taxon>
        <taxon>Viridiplantae</taxon>
        <taxon>Streptophyta</taxon>
        <taxon>Embryophyta</taxon>
        <taxon>Tracheophyta</taxon>
        <taxon>Spermatophyta</taxon>
        <taxon>Magnoliopsida</taxon>
        <taxon>eudicotyledons</taxon>
        <taxon>Gunneridae</taxon>
        <taxon>Pentapetalae</taxon>
        <taxon>asterids</taxon>
        <taxon>campanulids</taxon>
        <taxon>Asterales</taxon>
        <taxon>Asteraceae</taxon>
        <taxon>Cichorioideae</taxon>
        <taxon>Cichorieae</taxon>
        <taxon>Cichoriinae</taxon>
        <taxon>Cichorium</taxon>
    </lineage>
</organism>
<accession>A0ACB9FBF7</accession>
<name>A0ACB9FBF7_CICIN</name>
<sequence length="68" mass="7968">MNFLHFRLRRTLPLFIGVHSSWSETEEDDVQSETLDNRPSVLLFVVIMNGSWNRRRADFIAAIGGDFW</sequence>
<protein>
    <submittedName>
        <fullName evidence="1">Uncharacterized protein</fullName>
    </submittedName>
</protein>
<reference evidence="1 2" key="2">
    <citation type="journal article" date="2022" name="Mol. Ecol. Resour.">
        <title>The genomes of chicory, endive, great burdock and yacon provide insights into Asteraceae paleo-polyploidization history and plant inulin production.</title>
        <authorList>
            <person name="Fan W."/>
            <person name="Wang S."/>
            <person name="Wang H."/>
            <person name="Wang A."/>
            <person name="Jiang F."/>
            <person name="Liu H."/>
            <person name="Zhao H."/>
            <person name="Xu D."/>
            <person name="Zhang Y."/>
        </authorList>
    </citation>
    <scope>NUCLEOTIDE SEQUENCE [LARGE SCALE GENOMIC DNA]</scope>
    <source>
        <strain evidence="2">cv. Punajuju</strain>
        <tissue evidence="1">Leaves</tissue>
    </source>
</reference>
<evidence type="ECO:0000313" key="2">
    <source>
        <dbReference type="Proteomes" id="UP001055811"/>
    </source>
</evidence>
<dbReference type="EMBL" id="CM042011">
    <property type="protein sequence ID" value="KAI3768185.1"/>
    <property type="molecule type" value="Genomic_DNA"/>
</dbReference>
<proteinExistence type="predicted"/>
<comment type="caution">
    <text evidence="1">The sequence shown here is derived from an EMBL/GenBank/DDBJ whole genome shotgun (WGS) entry which is preliminary data.</text>
</comment>
<reference evidence="2" key="1">
    <citation type="journal article" date="2022" name="Mol. Ecol. Resour.">
        <title>The genomes of chicory, endive, great burdock and yacon provide insights into Asteraceae palaeo-polyploidization history and plant inulin production.</title>
        <authorList>
            <person name="Fan W."/>
            <person name="Wang S."/>
            <person name="Wang H."/>
            <person name="Wang A."/>
            <person name="Jiang F."/>
            <person name="Liu H."/>
            <person name="Zhao H."/>
            <person name="Xu D."/>
            <person name="Zhang Y."/>
        </authorList>
    </citation>
    <scope>NUCLEOTIDE SEQUENCE [LARGE SCALE GENOMIC DNA]</scope>
    <source>
        <strain evidence="2">cv. Punajuju</strain>
    </source>
</reference>
<gene>
    <name evidence="1" type="ORF">L2E82_18650</name>
</gene>